<feature type="domain" description="DDE-1" evidence="2">
    <location>
        <begin position="2"/>
        <end position="91"/>
    </location>
</feature>
<comment type="caution">
    <text evidence="3">The sequence shown here is derived from an EMBL/GenBank/DDBJ whole genome shotgun (WGS) entry which is preliminary data.</text>
</comment>
<evidence type="ECO:0000256" key="1">
    <source>
        <dbReference type="SAM" id="MobiDB-lite"/>
    </source>
</evidence>
<organism evidence="3 4">
    <name type="scientific">Acanthoscelides obtectus</name>
    <name type="common">Bean weevil</name>
    <name type="synonym">Bruchus obtectus</name>
    <dbReference type="NCBI Taxonomy" id="200917"/>
    <lineage>
        <taxon>Eukaryota</taxon>
        <taxon>Metazoa</taxon>
        <taxon>Ecdysozoa</taxon>
        <taxon>Arthropoda</taxon>
        <taxon>Hexapoda</taxon>
        <taxon>Insecta</taxon>
        <taxon>Pterygota</taxon>
        <taxon>Neoptera</taxon>
        <taxon>Endopterygota</taxon>
        <taxon>Coleoptera</taxon>
        <taxon>Polyphaga</taxon>
        <taxon>Cucujiformia</taxon>
        <taxon>Chrysomeloidea</taxon>
        <taxon>Chrysomelidae</taxon>
        <taxon>Bruchinae</taxon>
        <taxon>Bruchini</taxon>
        <taxon>Acanthoscelides</taxon>
    </lineage>
</organism>
<name>A0A9P0LAB3_ACAOB</name>
<dbReference type="AlphaFoldDB" id="A0A9P0LAB3"/>
<dbReference type="EMBL" id="CAKOFQ010007159">
    <property type="protein sequence ID" value="CAH1992916.1"/>
    <property type="molecule type" value="Genomic_DNA"/>
</dbReference>
<gene>
    <name evidence="3" type="ORF">ACAOBT_LOCUS21168</name>
</gene>
<evidence type="ECO:0000313" key="4">
    <source>
        <dbReference type="Proteomes" id="UP001152888"/>
    </source>
</evidence>
<feature type="compositionally biased region" description="Polar residues" evidence="1">
    <location>
        <begin position="87"/>
        <end position="96"/>
    </location>
</feature>
<accession>A0A9P0LAB3</accession>
<proteinExistence type="predicted"/>
<dbReference type="InterPro" id="IPR004875">
    <property type="entry name" value="DDE_SF_endonuclease_dom"/>
</dbReference>
<protein>
    <recommendedName>
        <fullName evidence="2">DDE-1 domain-containing protein</fullName>
    </recommendedName>
</protein>
<dbReference type="GO" id="GO:0003676">
    <property type="term" value="F:nucleic acid binding"/>
    <property type="evidence" value="ECO:0007669"/>
    <property type="project" value="InterPro"/>
</dbReference>
<dbReference type="OrthoDB" id="7477068at2759"/>
<evidence type="ECO:0000313" key="3">
    <source>
        <dbReference type="EMBL" id="CAH1992916.1"/>
    </source>
</evidence>
<feature type="region of interest" description="Disordered" evidence="1">
    <location>
        <begin position="86"/>
        <end position="120"/>
    </location>
</feature>
<dbReference type="Pfam" id="PF03184">
    <property type="entry name" value="DDE_1"/>
    <property type="match status" value="1"/>
</dbReference>
<keyword evidence="4" id="KW-1185">Reference proteome</keyword>
<sequence>MEVFFEWFKNFIKFSGAQKETPVLLLFDGHASDTKNIDVIDLARDNGVILLCFPPHCTRRLQPLDEAFMRPLSLYYEDEVRRWLRSNPENNSFNDPSTPPPRELKETSNETQNGSLPWMSDTPIAPIKKVITSSYPAVSPEAFMPVPKLTTTVKRVQRKRGKITIITESPYEAELTEALEKSKKNKVKKNLSGQK</sequence>
<reference evidence="3" key="1">
    <citation type="submission" date="2022-03" db="EMBL/GenBank/DDBJ databases">
        <authorList>
            <person name="Sayadi A."/>
        </authorList>
    </citation>
    <scope>NUCLEOTIDE SEQUENCE</scope>
</reference>
<evidence type="ECO:0000259" key="2">
    <source>
        <dbReference type="Pfam" id="PF03184"/>
    </source>
</evidence>
<dbReference type="Proteomes" id="UP001152888">
    <property type="component" value="Unassembled WGS sequence"/>
</dbReference>